<organism evidence="4 5">
    <name type="scientific">Gekko japonicus</name>
    <name type="common">Schlegel's Japanese gecko</name>
    <dbReference type="NCBI Taxonomy" id="146911"/>
    <lineage>
        <taxon>Eukaryota</taxon>
        <taxon>Metazoa</taxon>
        <taxon>Chordata</taxon>
        <taxon>Craniata</taxon>
        <taxon>Vertebrata</taxon>
        <taxon>Euteleostomi</taxon>
        <taxon>Lepidosauria</taxon>
        <taxon>Squamata</taxon>
        <taxon>Bifurcata</taxon>
        <taxon>Gekkota</taxon>
        <taxon>Gekkonidae</taxon>
        <taxon>Gekkoninae</taxon>
        <taxon>Gekko</taxon>
    </lineage>
</organism>
<name>A0ABM1JRC9_GEKJA</name>
<dbReference type="InterPro" id="IPR023796">
    <property type="entry name" value="Serpin_dom"/>
</dbReference>
<evidence type="ECO:0000259" key="3">
    <source>
        <dbReference type="Pfam" id="PF00079"/>
    </source>
</evidence>
<dbReference type="SUPFAM" id="SSF56574">
    <property type="entry name" value="Serpins"/>
    <property type="match status" value="1"/>
</dbReference>
<dbReference type="InterPro" id="IPR042178">
    <property type="entry name" value="Serpin_sf_1"/>
</dbReference>
<feature type="domain" description="Serpin" evidence="3">
    <location>
        <begin position="7"/>
        <end position="75"/>
    </location>
</feature>
<dbReference type="PANTHER" id="PTHR11461:SF186">
    <property type="entry name" value="SERPIN B4"/>
    <property type="match status" value="1"/>
</dbReference>
<feature type="region of interest" description="Disordered" evidence="2">
    <location>
        <begin position="76"/>
        <end position="132"/>
    </location>
</feature>
<feature type="compositionally biased region" description="Low complexity" evidence="2">
    <location>
        <begin position="117"/>
        <end position="130"/>
    </location>
</feature>
<dbReference type="Pfam" id="PF00079">
    <property type="entry name" value="Serpin"/>
    <property type="match status" value="1"/>
</dbReference>
<reference evidence="5" key="1">
    <citation type="submission" date="2025-08" db="UniProtKB">
        <authorList>
            <consortium name="RefSeq"/>
        </authorList>
    </citation>
    <scope>IDENTIFICATION</scope>
</reference>
<evidence type="ECO:0000256" key="1">
    <source>
        <dbReference type="ARBA" id="ARBA00006426"/>
    </source>
</evidence>
<protein>
    <submittedName>
        <fullName evidence="5">Uncharacterized protein LOC107108129</fullName>
    </submittedName>
</protein>
<evidence type="ECO:0000313" key="5">
    <source>
        <dbReference type="RefSeq" id="XP_015264016.1"/>
    </source>
</evidence>
<sequence length="217" mass="24147">MSTTFSEANAKFALDFYRLLGRAHQYENILFCPTNLIAALGLLLYGSRSDTADEIEKILHYDELSESEILEYLEATESADPSGSHPSSHTSSTTALHSDSVKHRVHPGSKTHKEASPHSSPSDSKESPQPSWCPPCEQVPDYVCEKPEGVHSVLNKVLKELNKPSMDYELSIANRMFADESIHFYQYIDSENLKNNIYLVEKSTATGTNMQTGFSAV</sequence>
<dbReference type="Gene3D" id="3.30.497.10">
    <property type="entry name" value="Antithrombin, subunit I, domain 2"/>
    <property type="match status" value="1"/>
</dbReference>
<dbReference type="InterPro" id="IPR000215">
    <property type="entry name" value="Serpin_fam"/>
</dbReference>
<dbReference type="InterPro" id="IPR036186">
    <property type="entry name" value="Serpin_sf"/>
</dbReference>
<dbReference type="PANTHER" id="PTHR11461">
    <property type="entry name" value="SERINE PROTEASE INHIBITOR, SERPIN"/>
    <property type="match status" value="1"/>
</dbReference>
<proteinExistence type="inferred from homology"/>
<dbReference type="RefSeq" id="XP_015264016.1">
    <property type="nucleotide sequence ID" value="XM_015408530.1"/>
</dbReference>
<dbReference type="GeneID" id="107108129"/>
<dbReference type="Proteomes" id="UP000694871">
    <property type="component" value="Unplaced"/>
</dbReference>
<gene>
    <name evidence="5" type="primary">LOC107108129</name>
</gene>
<evidence type="ECO:0000313" key="4">
    <source>
        <dbReference type="Proteomes" id="UP000694871"/>
    </source>
</evidence>
<comment type="similarity">
    <text evidence="1">Belongs to the serpin family. Ov-serpin subfamily.</text>
</comment>
<keyword evidence="4" id="KW-1185">Reference proteome</keyword>
<feature type="compositionally biased region" description="Low complexity" evidence="2">
    <location>
        <begin position="82"/>
        <end position="98"/>
    </location>
</feature>
<accession>A0ABM1JRC9</accession>
<evidence type="ECO:0000256" key="2">
    <source>
        <dbReference type="SAM" id="MobiDB-lite"/>
    </source>
</evidence>